<dbReference type="GO" id="GO:0016604">
    <property type="term" value="C:nuclear body"/>
    <property type="evidence" value="ECO:0007669"/>
    <property type="project" value="TreeGrafter"/>
</dbReference>
<sequence>MTDVKKVGVVDLFSKFHVTLKEAWLSEVLKYLQVERADANIPTVIQLVYEQWLFSDLSNSTRPKIRLPPFEKKASLDSDVVVQINWLVDIHTSMYSKLNHVECKIDHSSFHWEPNDGTKDLDPTNRMYLMEVTDGQRKMRAIEYEKIDELCGKLSHGTKLLIYAGTICRRNMLLLAPNNVMILGGESEICQQNVSALIVARRLGIDEKKLKLIECVRSEEFGNSVETMEEIETERAEEVRTIMPSVLMRKNVVANLCEEQSKNTHTNETVKGQNAREKRQKRPVLSRTITSYFQPQHKVHTSESSSKAAVKSQMPLVGQEIKEEPEPGYLPQDPLQKQRGEMQPPPILLPIADSKQQSQHPIATIVFPRESNEPSAEQLVPSRALRTQKIMKDSGMQSELQEIMGKSITSLQCQSQNVQNCCSSHFKMQPEKASLSAKLWTRNFETTRPQVVEDSSSTHSARKINAVRNTVVLSGESERKETTNKPLIPIRSMEIQRNSADVILHSAIISSSNFQEQTIWNADKWQYATNENSKQFLANEFHVPPSKVETQTKDDENALSAGSPSIHKTKSPRQNSSIKQASFDLHAERAVRGKCFKIIHYASNVSFQPDMASFRSDKPASGRSLCRPPVINPVQFHASQKSFTNSELQKVTEQSMHRNTSLRNHATSLVLPDTTLQIVPHISIVERYRALNIVSIREAYYQRRYCLVAHRKTVQPIFCKLHAGLQFIGQSWTAALRIADETCDALDCLVDNGAIRNLIGFTPQEAQQAAASNDRVRVAYYKGRAQAMLEIFKRLDLVLTIEFSSSSDVLPLIVDITNLSTALGLC</sequence>
<evidence type="ECO:0000256" key="1">
    <source>
        <dbReference type="ARBA" id="ARBA00006395"/>
    </source>
</evidence>
<keyword evidence="7" id="KW-1185">Reference proteome</keyword>
<name>A0A8J2M4K1_9BILA</name>
<accession>A0A8J2M4K1</accession>
<dbReference type="Gene3D" id="2.40.50.770">
    <property type="entry name" value="RecQ-mediated genome instability protein Rmi1, C-terminal domain"/>
    <property type="match status" value="1"/>
</dbReference>
<evidence type="ECO:0000259" key="4">
    <source>
        <dbReference type="Pfam" id="PF08585"/>
    </source>
</evidence>
<protein>
    <recommendedName>
        <fullName evidence="2">RecQ-mediated genome instability protein 1</fullName>
    </recommendedName>
</protein>
<comment type="similarity">
    <text evidence="1">Belongs to the RMI1 family.</text>
</comment>
<dbReference type="PANTHER" id="PTHR14790:SF15">
    <property type="entry name" value="RECQ-MEDIATED GENOME INSTABILITY PROTEIN 1"/>
    <property type="match status" value="1"/>
</dbReference>
<reference evidence="6" key="1">
    <citation type="submission" date="2021-09" db="EMBL/GenBank/DDBJ databases">
        <authorList>
            <consortium name="Pathogen Informatics"/>
        </authorList>
    </citation>
    <scope>NUCLEOTIDE SEQUENCE</scope>
</reference>
<evidence type="ECO:0000313" key="7">
    <source>
        <dbReference type="Proteomes" id="UP000746747"/>
    </source>
</evidence>
<dbReference type="Pfam" id="PF21000">
    <property type="entry name" value="RMI1_N_N"/>
    <property type="match status" value="1"/>
</dbReference>
<feature type="domain" description="RecQ mediated genome instability protein 1 OB-fold" evidence="4">
    <location>
        <begin position="74"/>
        <end position="192"/>
    </location>
</feature>
<dbReference type="GO" id="GO:0000724">
    <property type="term" value="P:double-strand break repair via homologous recombination"/>
    <property type="evidence" value="ECO:0007669"/>
    <property type="project" value="TreeGrafter"/>
</dbReference>
<dbReference type="InterPro" id="IPR049363">
    <property type="entry name" value="RMI1_N"/>
</dbReference>
<proteinExistence type="inferred from homology"/>
<dbReference type="GO" id="GO:0000712">
    <property type="term" value="P:resolution of meiotic recombination intermediates"/>
    <property type="evidence" value="ECO:0007669"/>
    <property type="project" value="TreeGrafter"/>
</dbReference>
<comment type="caution">
    <text evidence="6">The sequence shown here is derived from an EMBL/GenBank/DDBJ whole genome shotgun (WGS) entry which is preliminary data.</text>
</comment>
<feature type="region of interest" description="Disordered" evidence="3">
    <location>
        <begin position="550"/>
        <end position="577"/>
    </location>
</feature>
<dbReference type="AlphaFoldDB" id="A0A8J2M4K1"/>
<dbReference type="Pfam" id="PF08585">
    <property type="entry name" value="RMI1_N_C"/>
    <property type="match status" value="1"/>
</dbReference>
<dbReference type="SMART" id="SM01161">
    <property type="entry name" value="DUF1767"/>
    <property type="match status" value="1"/>
</dbReference>
<feature type="region of interest" description="Disordered" evidence="3">
    <location>
        <begin position="263"/>
        <end position="283"/>
    </location>
</feature>
<organism evidence="6 7">
    <name type="scientific">Cercopithifilaria johnstoni</name>
    <dbReference type="NCBI Taxonomy" id="2874296"/>
    <lineage>
        <taxon>Eukaryota</taxon>
        <taxon>Metazoa</taxon>
        <taxon>Ecdysozoa</taxon>
        <taxon>Nematoda</taxon>
        <taxon>Chromadorea</taxon>
        <taxon>Rhabditida</taxon>
        <taxon>Spirurina</taxon>
        <taxon>Spiruromorpha</taxon>
        <taxon>Filarioidea</taxon>
        <taxon>Onchocercidae</taxon>
        <taxon>Cercopithifilaria</taxon>
    </lineage>
</organism>
<feature type="compositionally biased region" description="Polar residues" evidence="3">
    <location>
        <begin position="263"/>
        <end position="272"/>
    </location>
</feature>
<dbReference type="InterPro" id="IPR013894">
    <property type="entry name" value="RMI1_OB"/>
</dbReference>
<evidence type="ECO:0000313" key="6">
    <source>
        <dbReference type="EMBL" id="CAG9539329.1"/>
    </source>
</evidence>
<evidence type="ECO:0000256" key="2">
    <source>
        <dbReference type="ARBA" id="ARBA00018987"/>
    </source>
</evidence>
<evidence type="ECO:0000256" key="3">
    <source>
        <dbReference type="SAM" id="MobiDB-lite"/>
    </source>
</evidence>
<dbReference type="GO" id="GO:0031422">
    <property type="term" value="C:RecQ family helicase-topoisomerase III complex"/>
    <property type="evidence" value="ECO:0007669"/>
    <property type="project" value="TreeGrafter"/>
</dbReference>
<dbReference type="OrthoDB" id="341511at2759"/>
<feature type="domain" description="RMI1 N-terminal" evidence="5">
    <location>
        <begin position="14"/>
        <end position="60"/>
    </location>
</feature>
<dbReference type="PANTHER" id="PTHR14790">
    <property type="entry name" value="RECQ-MEDIATED GENOME INSTABILITY PROTEIN 1 RMI1"/>
    <property type="match status" value="1"/>
</dbReference>
<gene>
    <name evidence="6" type="ORF">CJOHNSTONI_LOCUS8936</name>
</gene>
<dbReference type="InterPro" id="IPR042470">
    <property type="entry name" value="RMI1_N_C_sf"/>
</dbReference>
<dbReference type="Proteomes" id="UP000746747">
    <property type="component" value="Unassembled WGS sequence"/>
</dbReference>
<dbReference type="EMBL" id="CAKAEH010001770">
    <property type="protein sequence ID" value="CAG9539329.1"/>
    <property type="molecule type" value="Genomic_DNA"/>
</dbReference>
<evidence type="ECO:0000259" key="5">
    <source>
        <dbReference type="Pfam" id="PF21000"/>
    </source>
</evidence>